<evidence type="ECO:0008006" key="3">
    <source>
        <dbReference type="Google" id="ProtNLM"/>
    </source>
</evidence>
<dbReference type="RefSeq" id="WP_346783794.1">
    <property type="nucleotide sequence ID" value="NZ_JBDLBR010000001.1"/>
</dbReference>
<dbReference type="Gene3D" id="3.40.50.1820">
    <property type="entry name" value="alpha/beta hydrolase"/>
    <property type="match status" value="1"/>
</dbReference>
<sequence length="216" mass="22680">MLTTWRAPGGSDELAIRFGDDTGPCLLVLPAWFDEGNKTRHFTVETMRLLAERGIASVLPDLPGCNESMSALPEQTLGSWRASAGEATNHFGCSHVLTIRAGANLVPDLPGFAYAPLAGKSALRALLRARTLAAKEAGRPETTEALLQTGKVEGLALAGYHLGATMVSDLAEATLAPNALAPLEPGGPLLWLRTEPEHNPEQAAALADLIAAGLTR</sequence>
<dbReference type="Proteomes" id="UP001484535">
    <property type="component" value="Unassembled WGS sequence"/>
</dbReference>
<name>A0ABV0CUL4_9SPHN</name>
<dbReference type="InterPro" id="IPR029058">
    <property type="entry name" value="AB_hydrolase_fold"/>
</dbReference>
<dbReference type="EMBL" id="JBDLBR010000001">
    <property type="protein sequence ID" value="MEN7536357.1"/>
    <property type="molecule type" value="Genomic_DNA"/>
</dbReference>
<organism evidence="1 2">
    <name type="scientific">Aurantiacibacter flavus</name>
    <dbReference type="NCBI Taxonomy" id="3145232"/>
    <lineage>
        <taxon>Bacteria</taxon>
        <taxon>Pseudomonadati</taxon>
        <taxon>Pseudomonadota</taxon>
        <taxon>Alphaproteobacteria</taxon>
        <taxon>Sphingomonadales</taxon>
        <taxon>Erythrobacteraceae</taxon>
        <taxon>Aurantiacibacter</taxon>
    </lineage>
</organism>
<evidence type="ECO:0000313" key="2">
    <source>
        <dbReference type="Proteomes" id="UP001484535"/>
    </source>
</evidence>
<comment type="caution">
    <text evidence="1">The sequence shown here is derived from an EMBL/GenBank/DDBJ whole genome shotgun (WGS) entry which is preliminary data.</text>
</comment>
<proteinExistence type="predicted"/>
<protein>
    <recommendedName>
        <fullName evidence="3">Alpha/beta hydrolase</fullName>
    </recommendedName>
</protein>
<reference evidence="1 2" key="1">
    <citation type="submission" date="2024-05" db="EMBL/GenBank/DDBJ databases">
        <authorList>
            <person name="Park S."/>
        </authorList>
    </citation>
    <scope>NUCLEOTIDE SEQUENCE [LARGE SCALE GENOMIC DNA]</scope>
    <source>
        <strain evidence="1 2">DGU5</strain>
    </source>
</reference>
<keyword evidence="2" id="KW-1185">Reference proteome</keyword>
<accession>A0ABV0CUL4</accession>
<dbReference type="SUPFAM" id="SSF53474">
    <property type="entry name" value="alpha/beta-Hydrolases"/>
    <property type="match status" value="1"/>
</dbReference>
<gene>
    <name evidence="1" type="ORF">ABDJ38_04140</name>
</gene>
<evidence type="ECO:0000313" key="1">
    <source>
        <dbReference type="EMBL" id="MEN7536357.1"/>
    </source>
</evidence>